<dbReference type="GO" id="GO:0035673">
    <property type="term" value="F:oligopeptide transmembrane transporter activity"/>
    <property type="evidence" value="ECO:0007669"/>
    <property type="project" value="InterPro"/>
</dbReference>
<keyword evidence="6 7" id="KW-0472">Membrane</keyword>
<dbReference type="InParanoid" id="A0A1Y1Z4S6"/>
<reference evidence="8 9" key="1">
    <citation type="submission" date="2016-07" db="EMBL/GenBank/DDBJ databases">
        <title>Pervasive Adenine N6-methylation of Active Genes in Fungi.</title>
        <authorList>
            <consortium name="DOE Joint Genome Institute"/>
            <person name="Mondo S.J."/>
            <person name="Dannebaum R.O."/>
            <person name="Kuo R.C."/>
            <person name="Labutti K."/>
            <person name="Haridas S."/>
            <person name="Kuo A."/>
            <person name="Salamov A."/>
            <person name="Ahrendt S.R."/>
            <person name="Lipzen A."/>
            <person name="Sullivan W."/>
            <person name="Andreopoulos W.B."/>
            <person name="Clum A."/>
            <person name="Lindquist E."/>
            <person name="Daum C."/>
            <person name="Ramamoorthy G.K."/>
            <person name="Gryganskyi A."/>
            <person name="Culley D."/>
            <person name="Magnuson J.K."/>
            <person name="James T.Y."/>
            <person name="O'Malley M.A."/>
            <person name="Stajich J.E."/>
            <person name="Spatafora J.W."/>
            <person name="Visel A."/>
            <person name="Grigoriev I.V."/>
        </authorList>
    </citation>
    <scope>NUCLEOTIDE SEQUENCE [LARGE SCALE GENOMIC DNA]</scope>
    <source>
        <strain evidence="8 9">CBS 931.73</strain>
    </source>
</reference>
<dbReference type="InterPro" id="IPR004813">
    <property type="entry name" value="OPT"/>
</dbReference>
<evidence type="ECO:0000256" key="4">
    <source>
        <dbReference type="ARBA" id="ARBA00022692"/>
    </source>
</evidence>
<evidence type="ECO:0000313" key="8">
    <source>
        <dbReference type="EMBL" id="ORY05260.1"/>
    </source>
</evidence>
<name>A0A1Y1Z4S6_9FUNG</name>
<dbReference type="Pfam" id="PF03169">
    <property type="entry name" value="OPT"/>
    <property type="match status" value="1"/>
</dbReference>
<evidence type="ECO:0000256" key="3">
    <source>
        <dbReference type="ARBA" id="ARBA00022448"/>
    </source>
</evidence>
<feature type="transmembrane region" description="Helical" evidence="7">
    <location>
        <begin position="566"/>
        <end position="584"/>
    </location>
</feature>
<dbReference type="STRING" id="1314790.A0A1Y1Z4S6"/>
<dbReference type="OrthoDB" id="77405at2759"/>
<dbReference type="Proteomes" id="UP000193498">
    <property type="component" value="Unassembled WGS sequence"/>
</dbReference>
<dbReference type="NCBIfam" id="TIGR00728">
    <property type="entry name" value="OPT_sfam"/>
    <property type="match status" value="1"/>
</dbReference>
<comment type="similarity">
    <text evidence="2">Belongs to the oligopeptide OPT transporter family.</text>
</comment>
<feature type="transmembrane region" description="Helical" evidence="7">
    <location>
        <begin position="195"/>
        <end position="215"/>
    </location>
</feature>
<feature type="transmembrane region" description="Helical" evidence="7">
    <location>
        <begin position="388"/>
        <end position="407"/>
    </location>
</feature>
<keyword evidence="4 7" id="KW-0812">Transmembrane</keyword>
<organism evidence="8 9">
    <name type="scientific">Basidiobolus meristosporus CBS 931.73</name>
    <dbReference type="NCBI Taxonomy" id="1314790"/>
    <lineage>
        <taxon>Eukaryota</taxon>
        <taxon>Fungi</taxon>
        <taxon>Fungi incertae sedis</taxon>
        <taxon>Zoopagomycota</taxon>
        <taxon>Entomophthoromycotina</taxon>
        <taxon>Basidiobolomycetes</taxon>
        <taxon>Basidiobolales</taxon>
        <taxon>Basidiobolaceae</taxon>
        <taxon>Basidiobolus</taxon>
    </lineage>
</organism>
<dbReference type="InterPro" id="IPR045035">
    <property type="entry name" value="YSL-like"/>
</dbReference>
<keyword evidence="3" id="KW-0813">Transport</keyword>
<feature type="transmembrane region" description="Helical" evidence="7">
    <location>
        <begin position="264"/>
        <end position="286"/>
    </location>
</feature>
<evidence type="ECO:0000313" key="9">
    <source>
        <dbReference type="Proteomes" id="UP000193498"/>
    </source>
</evidence>
<evidence type="ECO:0000256" key="2">
    <source>
        <dbReference type="ARBA" id="ARBA00008807"/>
    </source>
</evidence>
<dbReference type="EMBL" id="MCFE01000027">
    <property type="protein sequence ID" value="ORY05260.1"/>
    <property type="molecule type" value="Genomic_DNA"/>
</dbReference>
<keyword evidence="5 7" id="KW-1133">Transmembrane helix</keyword>
<feature type="transmembrane region" description="Helical" evidence="7">
    <location>
        <begin position="58"/>
        <end position="76"/>
    </location>
</feature>
<feature type="transmembrane region" description="Helical" evidence="7">
    <location>
        <begin position="413"/>
        <end position="432"/>
    </location>
</feature>
<dbReference type="AlphaFoldDB" id="A0A1Y1Z4S6"/>
<dbReference type="PANTHER" id="PTHR31645:SF3">
    <property type="entry name" value="OLIGOPEPTIDE TRANSPORTER"/>
    <property type="match status" value="1"/>
</dbReference>
<feature type="transmembrane region" description="Helical" evidence="7">
    <location>
        <begin position="306"/>
        <end position="325"/>
    </location>
</feature>
<protein>
    <submittedName>
        <fullName evidence="8">OPT superfamily oligopeptide transporter</fullName>
    </submittedName>
</protein>
<feature type="transmembrane region" description="Helical" evidence="7">
    <location>
        <begin position="639"/>
        <end position="661"/>
    </location>
</feature>
<feature type="transmembrane region" description="Helical" evidence="7">
    <location>
        <begin position="135"/>
        <end position="154"/>
    </location>
</feature>
<sequence length="685" mass="73620">MDEKGVYTQETYVEKGEPNSSIGHTLLEEFQFTWRASIVGSLLGCLVAASNTYLGLKIGWTFGASLFGAIFSFAIIRPISSILPAKYGGGYFGPKENCSAQSAATTAGGLSSGFVSGVPAMYRLGLMSKNPADDIAALTLWTLAAAFYGLFFAIPLRKHFIINQELTFPTPRAAAATIKQLHDSITGERDAKRQATAMAIAFMIAFIVTVIAYWIPVFSTIHILFWIGVAANYPAMMNADVAWNWTFNIDWAFFGAGMMTPGNTVFSFLAGQLIAFGIAGPLMVSNGYLLGAYGFSKPGNGTAQSWFLWPGIGLMIFSSFAEVGIHYKTIGRGFAGGYRELVRGIKVVGKRTQHLVSGRLRAGYEAPAPMVHELDPKDPIPPHEQVPLLWWGGGLLVSVVMTCVILGEYFHIPFYQSLIAIILSFVLAFIGLQASGETDINPLGTIGKITQVVFCKFPADNLQALQRSDLMTANVASSAAAQSVDMVGDLKTGQLLGASPRSQFLAQCVGSVFAVAVAVPLFILYAKAYPCIIDDSYTECEFSLVSVKAWESVTKLLTTNAFVPKGSIITAAILAVLAVANVIFKKFYLPERFHAYWPNLNAIGIGFINSSPEIPIAMVVGWTVVQVWGRLRPKQVETYNYAIAGGLIAGVGIGGLLQAVFQVAAIEGSTVTWACPYDDAGVVSC</sequence>
<feature type="transmembrane region" description="Helical" evidence="7">
    <location>
        <begin position="504"/>
        <end position="526"/>
    </location>
</feature>
<evidence type="ECO:0000256" key="6">
    <source>
        <dbReference type="ARBA" id="ARBA00023136"/>
    </source>
</evidence>
<dbReference type="PANTHER" id="PTHR31645">
    <property type="entry name" value="OLIGOPEPTIDE TRANSPORTER YGL114W-RELATED"/>
    <property type="match status" value="1"/>
</dbReference>
<dbReference type="GO" id="GO:0000329">
    <property type="term" value="C:fungal-type vacuole membrane"/>
    <property type="evidence" value="ECO:0007669"/>
    <property type="project" value="TreeGrafter"/>
</dbReference>
<evidence type="ECO:0000256" key="5">
    <source>
        <dbReference type="ARBA" id="ARBA00022989"/>
    </source>
</evidence>
<comment type="caution">
    <text evidence="8">The sequence shown here is derived from an EMBL/GenBank/DDBJ whole genome shotgun (WGS) entry which is preliminary data.</text>
</comment>
<proteinExistence type="inferred from homology"/>
<gene>
    <name evidence="8" type="ORF">K493DRAFT_204837</name>
</gene>
<keyword evidence="9" id="KW-1185">Reference proteome</keyword>
<accession>A0A1Y1Z4S6</accession>
<evidence type="ECO:0000256" key="1">
    <source>
        <dbReference type="ARBA" id="ARBA00004141"/>
    </source>
</evidence>
<comment type="subcellular location">
    <subcellularLocation>
        <location evidence="1">Membrane</location>
        <topology evidence="1">Multi-pass membrane protein</topology>
    </subcellularLocation>
</comment>
<evidence type="ECO:0000256" key="7">
    <source>
        <dbReference type="SAM" id="Phobius"/>
    </source>
</evidence>
<feature type="transmembrane region" description="Helical" evidence="7">
    <location>
        <begin position="32"/>
        <end position="51"/>
    </location>
</feature>